<reference evidence="1 2" key="1">
    <citation type="journal article" date="2020" name="Appl. Microbiol. Biotechnol.">
        <title>Targeted gene deletion in Brettanomyces bruxellensis with an expression-free CRISPR-Cas9 system.</title>
        <authorList>
            <person name="Varela C."/>
            <person name="Bartel C."/>
            <person name="Onetto C."/>
            <person name="Borneman A."/>
        </authorList>
    </citation>
    <scope>NUCLEOTIDE SEQUENCE [LARGE SCALE GENOMIC DNA]</scope>
    <source>
        <strain evidence="1 2">AWRI1613</strain>
    </source>
</reference>
<dbReference type="Gene3D" id="3.90.550.10">
    <property type="entry name" value="Spore Coat Polysaccharide Biosynthesis Protein SpsA, Chain A"/>
    <property type="match status" value="1"/>
</dbReference>
<dbReference type="SUPFAM" id="SSF53448">
    <property type="entry name" value="Nucleotide-diphospho-sugar transferases"/>
    <property type="match status" value="1"/>
</dbReference>
<dbReference type="AlphaFoldDB" id="A0A8H6B957"/>
<organism evidence="1 2">
    <name type="scientific">Dekkera bruxellensis</name>
    <name type="common">Brettanomyces custersii</name>
    <dbReference type="NCBI Taxonomy" id="5007"/>
    <lineage>
        <taxon>Eukaryota</taxon>
        <taxon>Fungi</taxon>
        <taxon>Dikarya</taxon>
        <taxon>Ascomycota</taxon>
        <taxon>Saccharomycotina</taxon>
        <taxon>Pichiomycetes</taxon>
        <taxon>Pichiales</taxon>
        <taxon>Pichiaceae</taxon>
        <taxon>Brettanomyces</taxon>
    </lineage>
</organism>
<gene>
    <name evidence="1" type="ORF">HII12_004620</name>
</gene>
<evidence type="ECO:0000313" key="1">
    <source>
        <dbReference type="EMBL" id="KAF6007458.1"/>
    </source>
</evidence>
<dbReference type="InterPro" id="IPR002495">
    <property type="entry name" value="Glyco_trans_8"/>
</dbReference>
<comment type="caution">
    <text evidence="1">The sequence shown here is derived from an EMBL/GenBank/DDBJ whole genome shotgun (WGS) entry which is preliminary data.</text>
</comment>
<evidence type="ECO:0000313" key="2">
    <source>
        <dbReference type="Proteomes" id="UP000568158"/>
    </source>
</evidence>
<dbReference type="InterPro" id="IPR029044">
    <property type="entry name" value="Nucleotide-diphossugar_trans"/>
</dbReference>
<dbReference type="EMBL" id="JABCYN010000042">
    <property type="protein sequence ID" value="KAF6007458.1"/>
    <property type="molecule type" value="Genomic_DNA"/>
</dbReference>
<name>A0A8H6B957_DEKBR</name>
<proteinExistence type="predicted"/>
<dbReference type="CDD" id="cd02537">
    <property type="entry name" value="GT8_Glycogenin"/>
    <property type="match status" value="1"/>
</dbReference>
<accession>A0A8H6B957</accession>
<evidence type="ECO:0008006" key="3">
    <source>
        <dbReference type="Google" id="ProtNLM"/>
    </source>
</evidence>
<dbReference type="GO" id="GO:0016757">
    <property type="term" value="F:glycosyltransferase activity"/>
    <property type="evidence" value="ECO:0007669"/>
    <property type="project" value="InterPro"/>
</dbReference>
<sequence length="328" mass="38161">MTVQQLSTFQDTDLSDHKKIWATLITNDKYVPGLLTLDYSLKRSKSKYPLVAMYTEQIDPDSLNAIAQRGIPIHRIHKLKPAKSPELSNDPRFNECWSKLYAFKLTQFERVVEMDSDMVVTQNMDELMDIPLSSGTAFAAAPACVCNPFKLAHYPHDWVPSNCSFTEYEKKKISGINPRDPFWEVMGPSAELGLKTCNGGLVVIKPSKTNYQKILETLQNPEKTATYKFTDQELLSDIFEGHWLCLSYVYNSLKSFTSCHPDIWDLKKIKNIHYILTPKPWQVDPDQYDDTTGTFSLWWSANEERKRLEKKTWFERFWILKEELSFRF</sequence>
<dbReference type="InterPro" id="IPR050587">
    <property type="entry name" value="GNT1/Glycosyltrans_8"/>
</dbReference>
<protein>
    <recommendedName>
        <fullName evidence="3">Glycosyltransferase family 8 protein</fullName>
    </recommendedName>
</protein>
<dbReference type="Proteomes" id="UP000568158">
    <property type="component" value="Unassembled WGS sequence"/>
</dbReference>
<dbReference type="PANTHER" id="PTHR11183">
    <property type="entry name" value="GLYCOGENIN SUBFAMILY MEMBER"/>
    <property type="match status" value="1"/>
</dbReference>
<dbReference type="Pfam" id="PF01501">
    <property type="entry name" value="Glyco_transf_8"/>
    <property type="match status" value="1"/>
</dbReference>